<accession>A0A645B414</accession>
<reference evidence="2" key="1">
    <citation type="submission" date="2019-08" db="EMBL/GenBank/DDBJ databases">
        <authorList>
            <person name="Kucharzyk K."/>
            <person name="Murdoch R.W."/>
            <person name="Higgins S."/>
            <person name="Loffler F."/>
        </authorList>
    </citation>
    <scope>NUCLEOTIDE SEQUENCE</scope>
</reference>
<protein>
    <recommendedName>
        <fullName evidence="3">Alkaline shock response membrane anchor protein AmaP</fullName>
    </recommendedName>
</protein>
<evidence type="ECO:0000256" key="1">
    <source>
        <dbReference type="SAM" id="Phobius"/>
    </source>
</evidence>
<keyword evidence="1" id="KW-0472">Membrane</keyword>
<organism evidence="2">
    <name type="scientific">bioreactor metagenome</name>
    <dbReference type="NCBI Taxonomy" id="1076179"/>
    <lineage>
        <taxon>unclassified sequences</taxon>
        <taxon>metagenomes</taxon>
        <taxon>ecological metagenomes</taxon>
    </lineage>
</organism>
<comment type="caution">
    <text evidence="2">The sequence shown here is derived from an EMBL/GenBank/DDBJ whole genome shotgun (WGS) entry which is preliminary data.</text>
</comment>
<keyword evidence="1" id="KW-1133">Transmembrane helix</keyword>
<feature type="transmembrane region" description="Helical" evidence="1">
    <location>
        <begin position="48"/>
        <end position="65"/>
    </location>
</feature>
<feature type="transmembrane region" description="Helical" evidence="1">
    <location>
        <begin position="7"/>
        <end position="28"/>
    </location>
</feature>
<dbReference type="InterPro" id="IPR005531">
    <property type="entry name" value="Asp23"/>
</dbReference>
<dbReference type="NCBIfam" id="NF033218">
    <property type="entry name" value="anchor_AmaP"/>
    <property type="match status" value="1"/>
</dbReference>
<evidence type="ECO:0008006" key="3">
    <source>
        <dbReference type="Google" id="ProtNLM"/>
    </source>
</evidence>
<name>A0A645B414_9ZZZZ</name>
<dbReference type="Pfam" id="PF03780">
    <property type="entry name" value="Asp23"/>
    <property type="match status" value="1"/>
</dbReference>
<evidence type="ECO:0000313" key="2">
    <source>
        <dbReference type="EMBL" id="MPM57893.1"/>
    </source>
</evidence>
<sequence length="178" mass="19971">MNILDRLLLLVLSMIVAIFSFLFIFMPLPFLSSQYSEMLRRFIFESNGMTLISMVLLLLSLRFIFKITSSSTNSYDYISKETEMGEIRISFNTIKTIALSSIRNIGSIKEAKIQVSNEGGEVSIDITASFAIDALIPEVSKEIQGNIKEAIERTAEINVKEVVVFVDNTNNSGKRRVG</sequence>
<proteinExistence type="predicted"/>
<dbReference type="AlphaFoldDB" id="A0A645B414"/>
<gene>
    <name evidence="2" type="ORF">SDC9_104720</name>
</gene>
<keyword evidence="1" id="KW-0812">Transmembrane</keyword>
<dbReference type="EMBL" id="VSSQ01016497">
    <property type="protein sequence ID" value="MPM57893.1"/>
    <property type="molecule type" value="Genomic_DNA"/>
</dbReference>